<dbReference type="AlphaFoldDB" id="A0A1I8AC33"/>
<dbReference type="Proteomes" id="UP000095287">
    <property type="component" value="Unplaced"/>
</dbReference>
<dbReference type="WBParaSite" id="L893_g4067.t1">
    <property type="protein sequence ID" value="L893_g4067.t1"/>
    <property type="gene ID" value="L893_g4067"/>
</dbReference>
<name>A0A1I8AC33_9BILA</name>
<accession>A0A1I8AC33</accession>
<evidence type="ECO:0000313" key="1">
    <source>
        <dbReference type="Proteomes" id="UP000095287"/>
    </source>
</evidence>
<keyword evidence="1" id="KW-1185">Reference proteome</keyword>
<organism evidence="1 2">
    <name type="scientific">Steinernema glaseri</name>
    <dbReference type="NCBI Taxonomy" id="37863"/>
    <lineage>
        <taxon>Eukaryota</taxon>
        <taxon>Metazoa</taxon>
        <taxon>Ecdysozoa</taxon>
        <taxon>Nematoda</taxon>
        <taxon>Chromadorea</taxon>
        <taxon>Rhabditida</taxon>
        <taxon>Tylenchina</taxon>
        <taxon>Panagrolaimomorpha</taxon>
        <taxon>Strongyloidoidea</taxon>
        <taxon>Steinernematidae</taxon>
        <taxon>Steinernema</taxon>
    </lineage>
</organism>
<reference evidence="2" key="1">
    <citation type="submission" date="2016-11" db="UniProtKB">
        <authorList>
            <consortium name="WormBaseParasite"/>
        </authorList>
    </citation>
    <scope>IDENTIFICATION</scope>
</reference>
<proteinExistence type="predicted"/>
<evidence type="ECO:0000313" key="2">
    <source>
        <dbReference type="WBParaSite" id="L893_g4067.t1"/>
    </source>
</evidence>
<sequence>MKDFFEQHSGEHLVPFRNGSLREVPFRNFAVVGDSLFIGHWYTTGYINSSAHGNQILRSQPLYWKNFTLWTLHNILSLNTLNQACINGRTTKHDLS</sequence>
<protein>
    <submittedName>
        <fullName evidence="2">SGNH domain-containing protein</fullName>
    </submittedName>
</protein>